<gene>
    <name evidence="2" type="ORF">VW23_004120</name>
</gene>
<dbReference type="NCBIfam" id="TIGR03425">
    <property type="entry name" value="urea_degr_2"/>
    <property type="match status" value="1"/>
</dbReference>
<dbReference type="AlphaFoldDB" id="A0A1E5XJ73"/>
<dbReference type="PANTHER" id="PTHR31527:SF0">
    <property type="entry name" value="RE64534P"/>
    <property type="match status" value="1"/>
</dbReference>
<sequence>MSRTPEQIAADRARYEEHQRKGLSFAAKALPEASVVPAAPIAGDVIATETLAAGWYWSTLLRQGEALRIAQTHGFASVALVCWSARDTSERLNLPDTVKVQWDTRAQRGRVLFSDMGRVMLSITEDSSGGAHDVLLGGSTAAANAAKYPGAVTRNTRDNFVLAAGKLGLSRRDLPMALTLFAPVRVSDDDGHFAWQSDLLDGNHYVDLRAEMDLLVALSNCPHPLDPGPVYAPNPVEITRYVAEVAGDDLCRTATAEAVRGFENNARAGA</sequence>
<dbReference type="PANTHER" id="PTHR31527">
    <property type="entry name" value="RE64534P"/>
    <property type="match status" value="1"/>
</dbReference>
<dbReference type="Proteomes" id="UP000095463">
    <property type="component" value="Unassembled WGS sequence"/>
</dbReference>
<protein>
    <submittedName>
        <fullName evidence="2">Urea carboxylase</fullName>
    </submittedName>
</protein>
<comment type="caution">
    <text evidence="2">The sequence shown here is derived from an EMBL/GenBank/DDBJ whole genome shotgun (WGS) entry which is preliminary data.</text>
</comment>
<evidence type="ECO:0000259" key="1">
    <source>
        <dbReference type="Pfam" id="PF09347"/>
    </source>
</evidence>
<dbReference type="InterPro" id="IPR017792">
    <property type="entry name" value="UAAP1"/>
</dbReference>
<dbReference type="Pfam" id="PF09347">
    <property type="entry name" value="DUF1989"/>
    <property type="match status" value="1"/>
</dbReference>
<accession>A0A1E5XJ73</accession>
<evidence type="ECO:0000313" key="2">
    <source>
        <dbReference type="EMBL" id="OEO28631.1"/>
    </source>
</evidence>
<dbReference type="EMBL" id="LAJE02000363">
    <property type="protein sequence ID" value="OEO28631.1"/>
    <property type="molecule type" value="Genomic_DNA"/>
</dbReference>
<feature type="domain" description="DUF1989" evidence="1">
    <location>
        <begin position="49"/>
        <end position="215"/>
    </location>
</feature>
<evidence type="ECO:0000313" key="3">
    <source>
        <dbReference type="Proteomes" id="UP000095463"/>
    </source>
</evidence>
<reference evidence="2 3" key="1">
    <citation type="journal article" date="2015" name="Genome Announc.">
        <title>Genome Assemblies of Three Soil-Associated Devosia species: D. insulae, D. limi, and D. soli.</title>
        <authorList>
            <person name="Hassan Y.I."/>
            <person name="Lepp D."/>
            <person name="Zhou T."/>
        </authorList>
    </citation>
    <scope>NUCLEOTIDE SEQUENCE [LARGE SCALE GENOMIC DNA]</scope>
    <source>
        <strain evidence="2 3">DS-56</strain>
    </source>
</reference>
<name>A0A1E5XJ73_9HYPH</name>
<dbReference type="RefSeq" id="WP_069912113.1">
    <property type="nucleotide sequence ID" value="NZ_LAJE02000363.1"/>
</dbReference>
<proteinExistence type="predicted"/>
<dbReference type="InterPro" id="IPR018959">
    <property type="entry name" value="DUF1989"/>
</dbReference>
<organism evidence="2 3">
    <name type="scientific">Devosia insulae DS-56</name>
    <dbReference type="NCBI Taxonomy" id="1116389"/>
    <lineage>
        <taxon>Bacteria</taxon>
        <taxon>Pseudomonadati</taxon>
        <taxon>Pseudomonadota</taxon>
        <taxon>Alphaproteobacteria</taxon>
        <taxon>Hyphomicrobiales</taxon>
        <taxon>Devosiaceae</taxon>
        <taxon>Devosia</taxon>
    </lineage>
</organism>
<keyword evidence="3" id="KW-1185">Reference proteome</keyword>
<dbReference type="OrthoDB" id="9772660at2"/>